<sequence length="330" mass="35665">MRAGSRLSGVLRCAPVLVLAVAILAGCGNLPASTGYSPPRDREPVIHAAWTSCAEEFEPNADDWGRYPALLGDGFHPVSAVVCAREERDQPDGGRDRVEVESRVDDIGAIVGALRLPDEPRSGEGCGDGSRNPPWLVLLDRDGRWLRPGVPVNDCGLPRVEVLDAGEALRLTVVRTRVVEQIISGAAAKAGCQQRWRDEFRPSPQEREDGQYLPSPPVGLPAPELATLTVVCRYRMSDTRQGDPTIAEFERGSKVPSDRVAELNGRLVWSTPAKPCTAHATRFVSLSAVVNRGDYVYIEVDGCMRMLTVVGGIHVLTQADSDLPALLAAF</sequence>
<protein>
    <submittedName>
        <fullName evidence="1">Uncharacterized protein</fullName>
    </submittedName>
</protein>
<dbReference type="PROSITE" id="PS51257">
    <property type="entry name" value="PROKAR_LIPOPROTEIN"/>
    <property type="match status" value="1"/>
</dbReference>
<dbReference type="Proteomes" id="UP000198243">
    <property type="component" value="Chromosome I"/>
</dbReference>
<accession>A0A1C4WL80</accession>
<reference evidence="2" key="1">
    <citation type="submission" date="2016-06" db="EMBL/GenBank/DDBJ databases">
        <authorList>
            <person name="Varghese N."/>
            <person name="Submissions Spin"/>
        </authorList>
    </citation>
    <scope>NUCLEOTIDE SEQUENCE [LARGE SCALE GENOMIC DNA]</scope>
    <source>
        <strain evidence="2">DSM 44875</strain>
    </source>
</reference>
<gene>
    <name evidence="1" type="ORF">GA0070607_3807</name>
</gene>
<proteinExistence type="predicted"/>
<evidence type="ECO:0000313" key="1">
    <source>
        <dbReference type="EMBL" id="SCE96893.1"/>
    </source>
</evidence>
<dbReference type="EMBL" id="LT607412">
    <property type="protein sequence ID" value="SCE96893.1"/>
    <property type="molecule type" value="Genomic_DNA"/>
</dbReference>
<name>A0A1C4WL80_9ACTN</name>
<keyword evidence="2" id="KW-1185">Reference proteome</keyword>
<organism evidence="1 2">
    <name type="scientific">Micromonospora coriariae</name>
    <dbReference type="NCBI Taxonomy" id="285665"/>
    <lineage>
        <taxon>Bacteria</taxon>
        <taxon>Bacillati</taxon>
        <taxon>Actinomycetota</taxon>
        <taxon>Actinomycetes</taxon>
        <taxon>Micromonosporales</taxon>
        <taxon>Micromonosporaceae</taxon>
        <taxon>Micromonospora</taxon>
    </lineage>
</organism>
<evidence type="ECO:0000313" key="2">
    <source>
        <dbReference type="Proteomes" id="UP000198243"/>
    </source>
</evidence>
<dbReference type="AlphaFoldDB" id="A0A1C4WL80"/>